<dbReference type="GO" id="GO:0005664">
    <property type="term" value="C:nuclear origin of replication recognition complex"/>
    <property type="evidence" value="ECO:0007669"/>
    <property type="project" value="TreeGrafter"/>
</dbReference>
<evidence type="ECO:0000259" key="5">
    <source>
        <dbReference type="Pfam" id="PF14630"/>
    </source>
</evidence>
<comment type="subcellular location">
    <subcellularLocation>
        <location evidence="1">Nucleus</location>
    </subcellularLocation>
</comment>
<accession>A0A9Q5I3F2</accession>
<reference evidence="7" key="1">
    <citation type="submission" date="2016-06" db="EMBL/GenBank/DDBJ databases">
        <title>Draft Genome sequence of the fungus Inonotus baumii.</title>
        <authorList>
            <person name="Zhu H."/>
            <person name="Lin W."/>
        </authorList>
    </citation>
    <scope>NUCLEOTIDE SEQUENCE</scope>
    <source>
        <strain evidence="7">821</strain>
    </source>
</reference>
<dbReference type="InterPro" id="IPR047088">
    <property type="entry name" value="ORC5_C"/>
</dbReference>
<evidence type="ECO:0000313" key="8">
    <source>
        <dbReference type="Proteomes" id="UP000757232"/>
    </source>
</evidence>
<evidence type="ECO:0000256" key="1">
    <source>
        <dbReference type="ARBA" id="ARBA00004123"/>
    </source>
</evidence>
<feature type="domain" description="Origin recognition complex subunit 5 C-terminal" evidence="5">
    <location>
        <begin position="346"/>
        <end position="499"/>
    </location>
</feature>
<dbReference type="AlphaFoldDB" id="A0A9Q5I3F2"/>
<evidence type="ECO:0008006" key="9">
    <source>
        <dbReference type="Google" id="ProtNLM"/>
    </source>
</evidence>
<evidence type="ECO:0000256" key="2">
    <source>
        <dbReference type="ARBA" id="ARBA00022705"/>
    </source>
</evidence>
<comment type="caution">
    <text evidence="7">The sequence shown here is derived from an EMBL/GenBank/DDBJ whole genome shotgun (WGS) entry which is preliminary data.</text>
</comment>
<keyword evidence="3" id="KW-0539">Nucleus</keyword>
<name>A0A9Q5I3F2_SANBA</name>
<proteinExistence type="predicted"/>
<dbReference type="OrthoDB" id="365981at2759"/>
<feature type="compositionally biased region" description="Basic residues" evidence="4">
    <location>
        <begin position="381"/>
        <end position="393"/>
    </location>
</feature>
<evidence type="ECO:0000256" key="3">
    <source>
        <dbReference type="ARBA" id="ARBA00023242"/>
    </source>
</evidence>
<evidence type="ECO:0000256" key="4">
    <source>
        <dbReference type="SAM" id="MobiDB-lite"/>
    </source>
</evidence>
<dbReference type="PANTHER" id="PTHR12705">
    <property type="entry name" value="ORIGIN RECOGNITION COMPLEX SUBUNIT 5"/>
    <property type="match status" value="1"/>
</dbReference>
<keyword evidence="8" id="KW-1185">Reference proteome</keyword>
<dbReference type="InterPro" id="IPR020796">
    <property type="entry name" value="ORC5"/>
</dbReference>
<dbReference type="GO" id="GO:0006270">
    <property type="term" value="P:DNA replication initiation"/>
    <property type="evidence" value="ECO:0007669"/>
    <property type="project" value="TreeGrafter"/>
</dbReference>
<evidence type="ECO:0000313" key="7">
    <source>
        <dbReference type="EMBL" id="OCB90725.1"/>
    </source>
</evidence>
<gene>
    <name evidence="7" type="ORF">A7U60_g2024</name>
</gene>
<sequence length="505" mass="56675">MSSSSQGELKLQLRTIIAAKFPSFIFIRDTSSANVAQLTLKQVLSEQLSSSRPVFAFVDCIACFTQRLLFDSILYALLDCRSEPHAEAKYAVLTNQKNDIIDDFLHNIRELFPNAELASTLDEKDGSVKIILVLEHTERLKETLPRLIYPLSRLQELTKLNVATILISEDAWENITPAPGTLADPYIIETDKLNREDTIERICTTFPKDTGDAVSIYNSSLEPLFRHFVEAVFDVCSPFVSDPIELAYIVAVRWPGFVSPVLEDWKHQEEGPFVAPSEAARIQLLRIFNPTLMSAVENLYPRSMGRSEWSAVNSFPMGFGLDDLRRAQLPSASDPSIDATSSVSKLPVLSMFVLMASFLASYNPAKTDYRMFGRGADEKSRRKRKGGGTRKTKSGAIAKVPQRLIGPMSFSYDRLVAILGSLLREDDEIDKRLDDVSELKVEVDVHRVQTSASIRELVSMHLLHRATAQEKLEGVSFRCGIGYDQALLVARRLEIPLNELMWEPN</sequence>
<protein>
    <recommendedName>
        <fullName evidence="9">Origin recognition complex subunit 5</fullName>
    </recommendedName>
</protein>
<dbReference type="PANTHER" id="PTHR12705:SF0">
    <property type="entry name" value="ORIGIN RECOGNITION COMPLEX SUBUNIT 5"/>
    <property type="match status" value="1"/>
</dbReference>
<feature type="domain" description="ORC5 lid" evidence="6">
    <location>
        <begin position="225"/>
        <end position="263"/>
    </location>
</feature>
<dbReference type="Pfam" id="PF14630">
    <property type="entry name" value="ORC5_C"/>
    <property type="match status" value="1"/>
</dbReference>
<keyword evidence="2" id="KW-0235">DNA replication</keyword>
<dbReference type="InterPro" id="IPR048866">
    <property type="entry name" value="ORC5_lid"/>
</dbReference>
<dbReference type="EMBL" id="LNZH02000119">
    <property type="protein sequence ID" value="OCB90725.1"/>
    <property type="molecule type" value="Genomic_DNA"/>
</dbReference>
<dbReference type="Pfam" id="PF21639">
    <property type="entry name" value="ORC5_lid"/>
    <property type="match status" value="1"/>
</dbReference>
<organism evidence="7 8">
    <name type="scientific">Sanghuangporus baumii</name>
    <name type="common">Phellinus baumii</name>
    <dbReference type="NCBI Taxonomy" id="108892"/>
    <lineage>
        <taxon>Eukaryota</taxon>
        <taxon>Fungi</taxon>
        <taxon>Dikarya</taxon>
        <taxon>Basidiomycota</taxon>
        <taxon>Agaricomycotina</taxon>
        <taxon>Agaricomycetes</taxon>
        <taxon>Hymenochaetales</taxon>
        <taxon>Hymenochaetaceae</taxon>
        <taxon>Sanghuangporus</taxon>
    </lineage>
</organism>
<dbReference type="GO" id="GO:0003688">
    <property type="term" value="F:DNA replication origin binding"/>
    <property type="evidence" value="ECO:0007669"/>
    <property type="project" value="TreeGrafter"/>
</dbReference>
<evidence type="ECO:0000259" key="6">
    <source>
        <dbReference type="Pfam" id="PF21639"/>
    </source>
</evidence>
<dbReference type="Proteomes" id="UP000757232">
    <property type="component" value="Unassembled WGS sequence"/>
</dbReference>
<feature type="region of interest" description="Disordered" evidence="4">
    <location>
        <begin position="373"/>
        <end position="394"/>
    </location>
</feature>